<evidence type="ECO:0000313" key="10">
    <source>
        <dbReference type="EMBL" id="TCS93318.1"/>
    </source>
</evidence>
<protein>
    <submittedName>
        <fullName evidence="10">AGZA family xanthine/uracil permease-like MFS transporter</fullName>
    </submittedName>
</protein>
<dbReference type="GO" id="GO:0005345">
    <property type="term" value="F:purine nucleobase transmembrane transporter activity"/>
    <property type="evidence" value="ECO:0007669"/>
    <property type="project" value="TreeGrafter"/>
</dbReference>
<keyword evidence="4 8" id="KW-1003">Cell membrane</keyword>
<dbReference type="InterPro" id="IPR045018">
    <property type="entry name" value="Azg-like"/>
</dbReference>
<feature type="transmembrane region" description="Helical" evidence="9">
    <location>
        <begin position="389"/>
        <end position="415"/>
    </location>
</feature>
<feature type="transmembrane region" description="Helical" evidence="9">
    <location>
        <begin position="135"/>
        <end position="154"/>
    </location>
</feature>
<keyword evidence="11" id="KW-1185">Reference proteome</keyword>
<evidence type="ECO:0000256" key="5">
    <source>
        <dbReference type="ARBA" id="ARBA00022692"/>
    </source>
</evidence>
<dbReference type="PANTHER" id="PTHR43337:SF1">
    <property type="entry name" value="XANTHINE_URACIL PERMEASE C887.17-RELATED"/>
    <property type="match status" value="1"/>
</dbReference>
<dbReference type="PANTHER" id="PTHR43337">
    <property type="entry name" value="XANTHINE/URACIL PERMEASE C887.17-RELATED"/>
    <property type="match status" value="1"/>
</dbReference>
<organism evidence="10 11">
    <name type="scientific">Hazenella coriacea</name>
    <dbReference type="NCBI Taxonomy" id="1179467"/>
    <lineage>
        <taxon>Bacteria</taxon>
        <taxon>Bacillati</taxon>
        <taxon>Bacillota</taxon>
        <taxon>Bacilli</taxon>
        <taxon>Bacillales</taxon>
        <taxon>Thermoactinomycetaceae</taxon>
        <taxon>Hazenella</taxon>
    </lineage>
</organism>
<evidence type="ECO:0000256" key="3">
    <source>
        <dbReference type="ARBA" id="ARBA00022448"/>
    </source>
</evidence>
<keyword evidence="6 8" id="KW-1133">Transmembrane helix</keyword>
<evidence type="ECO:0000256" key="4">
    <source>
        <dbReference type="ARBA" id="ARBA00022475"/>
    </source>
</evidence>
<evidence type="ECO:0000313" key="11">
    <source>
        <dbReference type="Proteomes" id="UP000294937"/>
    </source>
</evidence>
<keyword evidence="7 8" id="KW-0472">Membrane</keyword>
<evidence type="ECO:0000256" key="8">
    <source>
        <dbReference type="PIRNR" id="PIRNR005353"/>
    </source>
</evidence>
<feature type="transmembrane region" description="Helical" evidence="9">
    <location>
        <begin position="174"/>
        <end position="195"/>
    </location>
</feature>
<name>A0A4R3L351_9BACL</name>
<sequence length="449" mass="47425">MAKLTSMLSNYFGFKEHGTNFKTEMLAGVTTFFTMAYILLVNPSIMGETGMDLGAVFVATAISAAFGSLLMGVIANYPIALAPGMGLNAYFTYTVVLGMNVPWQTALGAVFVSSVIFLILTVTKVREMIINSIPAGLKYAVSAGIGLFIAFIGFKNAQIIIPNEATYVSLNPELVTKPEILLTLFGLIVTALLMVRKVRGAIFLGMLSTAVVGIAVPKLLGLQEIVKVPSQIFSLPPSIAPTFMQLDIMGAVDLGLITIVFAFLFVDLFDNAGTLVGVTSQAGLLKDNKLPRAGRALFADSVASMSGSLLGTSTVTSYIESSAGVASGGRTGMTSVATALCFVAALFFFPVVETFASVAAITSPALIIVGVLMASSLKKIEWDSFSEAVPAFLTIIMMPLTFSIATGIAIGFVFYPLTKLVNGDGKKVHPIVYVLGIIFILRFIFLGSI</sequence>
<feature type="transmembrane region" description="Helical" evidence="9">
    <location>
        <begin position="355"/>
        <end position="377"/>
    </location>
</feature>
<evidence type="ECO:0000256" key="2">
    <source>
        <dbReference type="ARBA" id="ARBA00005697"/>
    </source>
</evidence>
<dbReference type="EMBL" id="SMAG01000008">
    <property type="protein sequence ID" value="TCS93318.1"/>
    <property type="molecule type" value="Genomic_DNA"/>
</dbReference>
<proteinExistence type="inferred from homology"/>
<reference evidence="10 11" key="1">
    <citation type="submission" date="2019-03" db="EMBL/GenBank/DDBJ databases">
        <title>Genomic Encyclopedia of Type Strains, Phase IV (KMG-IV): sequencing the most valuable type-strain genomes for metagenomic binning, comparative biology and taxonomic classification.</title>
        <authorList>
            <person name="Goeker M."/>
        </authorList>
    </citation>
    <scope>NUCLEOTIDE SEQUENCE [LARGE SCALE GENOMIC DNA]</scope>
    <source>
        <strain evidence="10 11">DSM 45707</strain>
    </source>
</reference>
<evidence type="ECO:0000256" key="1">
    <source>
        <dbReference type="ARBA" id="ARBA00004651"/>
    </source>
</evidence>
<keyword evidence="5 8" id="KW-0812">Transmembrane</keyword>
<comment type="caution">
    <text evidence="10">The sequence shown here is derived from an EMBL/GenBank/DDBJ whole genome shotgun (WGS) entry which is preliminary data.</text>
</comment>
<comment type="subcellular location">
    <subcellularLocation>
        <location evidence="1 8">Cell membrane</location>
        <topology evidence="1 8">Multi-pass membrane protein</topology>
    </subcellularLocation>
</comment>
<feature type="transmembrane region" description="Helical" evidence="9">
    <location>
        <begin position="25"/>
        <end position="41"/>
    </location>
</feature>
<feature type="transmembrane region" description="Helical" evidence="9">
    <location>
        <begin position="53"/>
        <end position="81"/>
    </location>
</feature>
<dbReference type="Proteomes" id="UP000294937">
    <property type="component" value="Unassembled WGS sequence"/>
</dbReference>
<feature type="transmembrane region" description="Helical" evidence="9">
    <location>
        <begin position="242"/>
        <end position="266"/>
    </location>
</feature>
<feature type="transmembrane region" description="Helical" evidence="9">
    <location>
        <begin position="202"/>
        <end position="222"/>
    </location>
</feature>
<dbReference type="InterPro" id="IPR026033">
    <property type="entry name" value="Azg-like_bact_archaea"/>
</dbReference>
<evidence type="ECO:0000256" key="7">
    <source>
        <dbReference type="ARBA" id="ARBA00023136"/>
    </source>
</evidence>
<evidence type="ECO:0000256" key="9">
    <source>
        <dbReference type="SAM" id="Phobius"/>
    </source>
</evidence>
<dbReference type="RefSeq" id="WP_243648737.1">
    <property type="nucleotide sequence ID" value="NZ_SMAG01000008.1"/>
</dbReference>
<dbReference type="GO" id="GO:0005886">
    <property type="term" value="C:plasma membrane"/>
    <property type="evidence" value="ECO:0007669"/>
    <property type="project" value="UniProtKB-SubCell"/>
</dbReference>
<feature type="transmembrane region" description="Helical" evidence="9">
    <location>
        <begin position="101"/>
        <end position="123"/>
    </location>
</feature>
<comment type="similarity">
    <text evidence="2 8">Belongs to the nucleobase:cation symporter-2 (NCS2) (TC 2.A.40) family. Azg-like subfamily.</text>
</comment>
<accession>A0A4R3L351</accession>
<evidence type="ECO:0000256" key="6">
    <source>
        <dbReference type="ARBA" id="ARBA00022989"/>
    </source>
</evidence>
<gene>
    <name evidence="10" type="ORF">EDD58_108150</name>
</gene>
<dbReference type="PIRSF" id="PIRSF005353">
    <property type="entry name" value="PbuG"/>
    <property type="match status" value="1"/>
</dbReference>
<dbReference type="AlphaFoldDB" id="A0A4R3L351"/>
<dbReference type="InterPro" id="IPR006043">
    <property type="entry name" value="NCS2"/>
</dbReference>
<dbReference type="Pfam" id="PF00860">
    <property type="entry name" value="Xan_ur_permease"/>
    <property type="match status" value="1"/>
</dbReference>
<keyword evidence="3 8" id="KW-0813">Transport</keyword>
<feature type="transmembrane region" description="Helical" evidence="9">
    <location>
        <begin position="427"/>
        <end position="445"/>
    </location>
</feature>